<keyword evidence="5 8" id="KW-0472">Membrane</keyword>
<protein>
    <submittedName>
        <fullName evidence="10">Glycine/betaine ABC transporter permease</fullName>
    </submittedName>
</protein>
<comment type="similarity">
    <text evidence="6">In the C-terminal section; belongs to the OsmX family.</text>
</comment>
<dbReference type="Gene3D" id="3.40.190.120">
    <property type="entry name" value="Osmoprotection protein (prox), domain 2"/>
    <property type="match status" value="1"/>
</dbReference>
<feature type="transmembrane region" description="Helical" evidence="8">
    <location>
        <begin position="23"/>
        <end position="44"/>
    </location>
</feature>
<dbReference type="InterPro" id="IPR007210">
    <property type="entry name" value="ABC_Gly_betaine_transp_sub-bd"/>
</dbReference>
<dbReference type="GO" id="GO:0031460">
    <property type="term" value="P:glycine betaine transport"/>
    <property type="evidence" value="ECO:0007669"/>
    <property type="project" value="TreeGrafter"/>
</dbReference>
<dbReference type="SUPFAM" id="SSF53850">
    <property type="entry name" value="Periplasmic binding protein-like II"/>
    <property type="match status" value="1"/>
</dbReference>
<feature type="transmembrane region" description="Helical" evidence="8">
    <location>
        <begin position="208"/>
        <end position="226"/>
    </location>
</feature>
<dbReference type="CDD" id="cd13610">
    <property type="entry name" value="PBP2_ChoS"/>
    <property type="match status" value="1"/>
</dbReference>
<evidence type="ECO:0000313" key="10">
    <source>
        <dbReference type="EMBL" id="AQW21322.1"/>
    </source>
</evidence>
<dbReference type="Gene3D" id="1.10.3720.10">
    <property type="entry name" value="MetI-like"/>
    <property type="match status" value="1"/>
</dbReference>
<dbReference type="Pfam" id="PF04069">
    <property type="entry name" value="OpuAC"/>
    <property type="match status" value="1"/>
</dbReference>
<keyword evidence="2 8" id="KW-0813">Transport</keyword>
<name>A0A1S6QI88_9LACO</name>
<organism evidence="10 11">
    <name type="scientific">Lentilactobacillus curieae</name>
    <dbReference type="NCBI Taxonomy" id="1138822"/>
    <lineage>
        <taxon>Bacteria</taxon>
        <taxon>Bacillati</taxon>
        <taxon>Bacillota</taxon>
        <taxon>Bacilli</taxon>
        <taxon>Lactobacillales</taxon>
        <taxon>Lactobacillaceae</taxon>
        <taxon>Lentilactobacillus</taxon>
    </lineage>
</organism>
<comment type="subcellular location">
    <subcellularLocation>
        <location evidence="8">Cell membrane</location>
        <topology evidence="8">Multi-pass membrane protein</topology>
    </subcellularLocation>
    <subcellularLocation>
        <location evidence="1">Membrane</location>
        <topology evidence="1">Multi-pass membrane protein</topology>
    </subcellularLocation>
</comment>
<dbReference type="PANTHER" id="PTHR30177">
    <property type="entry name" value="GLYCINE BETAINE/L-PROLINE TRANSPORT SYSTEM PERMEASE PROTEIN PROW"/>
    <property type="match status" value="1"/>
</dbReference>
<dbReference type="KEGG" id="lcu:PL11_004960"/>
<evidence type="ECO:0000256" key="2">
    <source>
        <dbReference type="ARBA" id="ARBA00022448"/>
    </source>
</evidence>
<evidence type="ECO:0000256" key="1">
    <source>
        <dbReference type="ARBA" id="ARBA00004141"/>
    </source>
</evidence>
<evidence type="ECO:0000256" key="5">
    <source>
        <dbReference type="ARBA" id="ARBA00023136"/>
    </source>
</evidence>
<comment type="similarity">
    <text evidence="7">In the N-terminal section; belongs to the binding-protein-dependent transport system permease family.</text>
</comment>
<dbReference type="InterPro" id="IPR035906">
    <property type="entry name" value="MetI-like_sf"/>
</dbReference>
<feature type="transmembrane region" description="Helical" evidence="8">
    <location>
        <begin position="80"/>
        <end position="97"/>
    </location>
</feature>
<evidence type="ECO:0000256" key="6">
    <source>
        <dbReference type="ARBA" id="ARBA00035642"/>
    </source>
</evidence>
<accession>A0A1S6QI88</accession>
<evidence type="ECO:0000259" key="9">
    <source>
        <dbReference type="PROSITE" id="PS50928"/>
    </source>
</evidence>
<keyword evidence="11" id="KW-1185">Reference proteome</keyword>
<dbReference type="SUPFAM" id="SSF161098">
    <property type="entry name" value="MetI-like"/>
    <property type="match status" value="1"/>
</dbReference>
<feature type="transmembrane region" description="Helical" evidence="8">
    <location>
        <begin position="178"/>
        <end position="201"/>
    </location>
</feature>
<dbReference type="InterPro" id="IPR051204">
    <property type="entry name" value="ABC_transp_perm/SBD"/>
</dbReference>
<gene>
    <name evidence="10" type="ORF">PL11_004960</name>
</gene>
<dbReference type="InterPro" id="IPR058089">
    <property type="entry name" value="EgtUBC_SBD"/>
</dbReference>
<dbReference type="GO" id="GO:0022857">
    <property type="term" value="F:transmembrane transporter activity"/>
    <property type="evidence" value="ECO:0007669"/>
    <property type="project" value="InterPro"/>
</dbReference>
<dbReference type="EMBL" id="CP018906">
    <property type="protein sequence ID" value="AQW21322.1"/>
    <property type="molecule type" value="Genomic_DNA"/>
</dbReference>
<evidence type="ECO:0000256" key="3">
    <source>
        <dbReference type="ARBA" id="ARBA00022692"/>
    </source>
</evidence>
<feature type="transmembrane region" description="Helical" evidence="8">
    <location>
        <begin position="56"/>
        <end position="74"/>
    </location>
</feature>
<evidence type="ECO:0000313" key="11">
    <source>
        <dbReference type="Proteomes" id="UP000030361"/>
    </source>
</evidence>
<dbReference type="GO" id="GO:0043190">
    <property type="term" value="C:ATP-binding cassette (ABC) transporter complex"/>
    <property type="evidence" value="ECO:0007669"/>
    <property type="project" value="InterPro"/>
</dbReference>
<dbReference type="Gene3D" id="3.40.190.10">
    <property type="entry name" value="Periplasmic binding protein-like II"/>
    <property type="match status" value="1"/>
</dbReference>
<dbReference type="Proteomes" id="UP000030361">
    <property type="component" value="Chromosome"/>
</dbReference>
<proteinExistence type="inferred from homology"/>
<sequence length="509" mass="56613">MAEFVQTLIEKRADLWQAIGQHIWLSLVSLLIAMIIAIPIAIAVQKHKRIAELLNQFAGVLQTIPSLALLGLLIPIVGIGQVPAVIALVIYAIFPIYQNTFVGISSIDDSLEEAADAFGMTRFEKLRRVELPIAMPVILTGIRQAMVLIVGTATLAALIGSGGLGTFILLGISRNNNSMTLIGAIASALLAIAFSLLIQLLQRLRLRTILISIGVVLLAFLGISGFQTIQNSSQQIVIAGKMGSEPEILINMYKDLIKDDNPRADVVLKPDFGQTSFLFNALKSDQITIYPEFTGTVLQGLVKGKYDVQQMPATEIYDTAKHSLNNQFKMQYLKPMKYNNTYALVVKQSFANKYHLETISDLRRVESRLHAGFDLEFIDRPDGYKGIKQKYNLAFKYKSMDPDLRYEAINKGAVNIVDGYSTDSQIRQYHLVALKDDRNLFPVYQGAPLMKHKFAQDNPRVVSALNKLSGKISERQMQQMNYEVNVLKRSAASVAKNYLVKHRLIGGDR</sequence>
<keyword evidence="3 8" id="KW-0812">Transmembrane</keyword>
<dbReference type="CDD" id="cd06261">
    <property type="entry name" value="TM_PBP2"/>
    <property type="match status" value="1"/>
</dbReference>
<comment type="similarity">
    <text evidence="8">Belongs to the binding-protein-dependent transport system permease family.</text>
</comment>
<dbReference type="FunFam" id="1.10.3720.10:FF:000001">
    <property type="entry name" value="Glycine betaine ABC transporter, permease"/>
    <property type="match status" value="1"/>
</dbReference>
<dbReference type="PROSITE" id="PS50928">
    <property type="entry name" value="ABC_TM1"/>
    <property type="match status" value="1"/>
</dbReference>
<dbReference type="InterPro" id="IPR000515">
    <property type="entry name" value="MetI-like"/>
</dbReference>
<dbReference type="AlphaFoldDB" id="A0A1S6QI88"/>
<feature type="domain" description="ABC transmembrane type-1" evidence="9">
    <location>
        <begin position="19"/>
        <end position="202"/>
    </location>
</feature>
<dbReference type="PANTHER" id="PTHR30177:SF4">
    <property type="entry name" value="OSMOPROTECTANT IMPORT PERMEASE PROTEIN OSMW"/>
    <property type="match status" value="1"/>
</dbReference>
<evidence type="ECO:0000256" key="7">
    <source>
        <dbReference type="ARBA" id="ARBA00035652"/>
    </source>
</evidence>
<dbReference type="Pfam" id="PF00528">
    <property type="entry name" value="BPD_transp_1"/>
    <property type="match status" value="1"/>
</dbReference>
<reference evidence="10 11" key="1">
    <citation type="journal article" date="2015" name="Genome Announc.">
        <title>Genome Sequence of Lactobacillus curieae CCTCC M 2011381T, a Novel Producer of Gamma-aminobutyric Acid.</title>
        <authorList>
            <person name="Wang Y."/>
            <person name="Wang Y."/>
            <person name="Lang C."/>
            <person name="Wei D."/>
            <person name="Xu P."/>
            <person name="Xie J."/>
        </authorList>
    </citation>
    <scope>NUCLEOTIDE SEQUENCE [LARGE SCALE GENOMIC DNA]</scope>
    <source>
        <strain evidence="10 11">CCTCC M 2011381</strain>
    </source>
</reference>
<dbReference type="eggNOG" id="COG1174">
    <property type="taxonomic scope" value="Bacteria"/>
</dbReference>
<dbReference type="eggNOG" id="COG1732">
    <property type="taxonomic scope" value="Bacteria"/>
</dbReference>
<dbReference type="OrthoDB" id="9801163at2"/>
<keyword evidence="4 8" id="KW-1133">Transmembrane helix</keyword>
<evidence type="ECO:0000256" key="8">
    <source>
        <dbReference type="RuleBase" id="RU363032"/>
    </source>
</evidence>
<feature type="transmembrane region" description="Helical" evidence="8">
    <location>
        <begin position="145"/>
        <end position="172"/>
    </location>
</feature>
<dbReference type="RefSeq" id="WP_035167774.1">
    <property type="nucleotide sequence ID" value="NZ_CP018906.1"/>
</dbReference>
<evidence type="ECO:0000256" key="4">
    <source>
        <dbReference type="ARBA" id="ARBA00022989"/>
    </source>
</evidence>